<feature type="region of interest" description="Disordered" evidence="2">
    <location>
        <begin position="47"/>
        <end position="73"/>
    </location>
</feature>
<dbReference type="GO" id="GO:0000447">
    <property type="term" value="P:endonucleolytic cleavage in ITS1 to separate SSU-rRNA from 5.8S rRNA and LSU-rRNA from tricistronic rRNA transcript (SSU-rRNA, 5.8S rRNA, LSU-rRNA)"/>
    <property type="evidence" value="ECO:0007669"/>
    <property type="project" value="TreeGrafter"/>
</dbReference>
<feature type="region of interest" description="Disordered" evidence="2">
    <location>
        <begin position="438"/>
        <end position="476"/>
    </location>
</feature>
<feature type="compositionally biased region" description="Acidic residues" evidence="2">
    <location>
        <begin position="55"/>
        <end position="70"/>
    </location>
</feature>
<organism evidence="4 5">
    <name type="scientific">Tripterygium wilfordii</name>
    <name type="common">Thunder God vine</name>
    <dbReference type="NCBI Taxonomy" id="458696"/>
    <lineage>
        <taxon>Eukaryota</taxon>
        <taxon>Viridiplantae</taxon>
        <taxon>Streptophyta</taxon>
        <taxon>Embryophyta</taxon>
        <taxon>Tracheophyta</taxon>
        <taxon>Spermatophyta</taxon>
        <taxon>Magnoliopsida</taxon>
        <taxon>eudicotyledons</taxon>
        <taxon>Gunneridae</taxon>
        <taxon>Pentapetalae</taxon>
        <taxon>rosids</taxon>
        <taxon>fabids</taxon>
        <taxon>Celastrales</taxon>
        <taxon>Celastraceae</taxon>
        <taxon>Tripterygium</taxon>
    </lineage>
</organism>
<dbReference type="GO" id="GO:0005730">
    <property type="term" value="C:nucleolus"/>
    <property type="evidence" value="ECO:0007669"/>
    <property type="project" value="TreeGrafter"/>
</dbReference>
<feature type="compositionally biased region" description="Acidic residues" evidence="2">
    <location>
        <begin position="245"/>
        <end position="261"/>
    </location>
</feature>
<feature type="region of interest" description="Disordered" evidence="2">
    <location>
        <begin position="291"/>
        <end position="310"/>
    </location>
</feature>
<accession>A0A7J7CYL5</accession>
<dbReference type="Pfam" id="PF12936">
    <property type="entry name" value="Kri1_C"/>
    <property type="match status" value="1"/>
</dbReference>
<dbReference type="PANTHER" id="PTHR14490">
    <property type="entry name" value="ZINC FINGER, ZZ TYPE"/>
    <property type="match status" value="1"/>
</dbReference>
<dbReference type="AlphaFoldDB" id="A0A7J7CYL5"/>
<dbReference type="InParanoid" id="A0A7J7CYL5"/>
<dbReference type="EMBL" id="JAAARO010000012">
    <property type="protein sequence ID" value="KAF5739049.1"/>
    <property type="molecule type" value="Genomic_DNA"/>
</dbReference>
<dbReference type="InterPro" id="IPR024626">
    <property type="entry name" value="Kri1-like_C"/>
</dbReference>
<sequence>MGMNLFDDGGDDKQNDDISKIEINKEYARRFEYNKKREDLQRYQELKKKGVIESSDMEDSSSEDGEDDFDLKDSSNKDLEFFDALIKVRNQDPLLKQKDVKLFDSDDDDSEKEEVELGEKRGKGKKAMYLKDVTAKHLIEEGPEFEESEVRVKGGKKSYNEEQEEIRKAFLDAAKEVEDDDGGDLLNLKEKKREDVVEDGDGDEFAKKVDEYFVGEGELDENSLFLRDFFRKRMWEDKDGNKMDVDEDMDEVLRDEEEMERQEEYEQGYNFRYEENAGDRVMSYSRRVEGSVRKKENARKEQRKSKEERMRIAEMERKEELKHLKNLKKKEMEERMRKVLGAAGIREDDECMLDLDDLEEDFDPEEYDKKMKKAFDEKYYEDEDVDPQFGSDKDEDGAEIEKPDFDEEDELLGLPKGWDAPESHDGFLATRERILKRKAENCGEEDDSEEEAEEGEEDEKEGEEEESRPKRKRKMSLVKKVKQEMLEEYYKLDYEDTVGDLKTRFKYAKVHPNRYGLKTEEILMLDDSELNQYVSLKKITPFQEEEWKVPNSKKYEQKMKIKELVTGKKLDGGKAGKKKDNKKADKKQRSKNEGDVANSVVISTKDEKDQAQESNGDVSKLSRKARRKRNQAELKLSHSRLIAYGKIQPKSKNKRKH</sequence>
<dbReference type="Pfam" id="PF05178">
    <property type="entry name" value="Kri1"/>
    <property type="match status" value="1"/>
</dbReference>
<dbReference type="FunCoup" id="A0A7J7CYL5">
    <property type="interactions" value="2617"/>
</dbReference>
<evidence type="ECO:0000259" key="3">
    <source>
        <dbReference type="Pfam" id="PF12936"/>
    </source>
</evidence>
<evidence type="ECO:0000256" key="2">
    <source>
        <dbReference type="SAM" id="MobiDB-lite"/>
    </source>
</evidence>
<dbReference type="InterPro" id="IPR018034">
    <property type="entry name" value="Kri1"/>
</dbReference>
<feature type="region of interest" description="Disordered" evidence="2">
    <location>
        <begin position="240"/>
        <end position="261"/>
    </location>
</feature>
<evidence type="ECO:0000313" key="5">
    <source>
        <dbReference type="Proteomes" id="UP000593562"/>
    </source>
</evidence>
<feature type="compositionally biased region" description="Acidic residues" evidence="2">
    <location>
        <begin position="105"/>
        <end position="114"/>
    </location>
</feature>
<dbReference type="Proteomes" id="UP000593562">
    <property type="component" value="Unassembled WGS sequence"/>
</dbReference>
<feature type="compositionally biased region" description="Basic residues" evidence="2">
    <location>
        <begin position="575"/>
        <end position="589"/>
    </location>
</feature>
<evidence type="ECO:0000256" key="1">
    <source>
        <dbReference type="ARBA" id="ARBA00007473"/>
    </source>
</evidence>
<protein>
    <recommendedName>
        <fullName evidence="3">Kri1-like C-terminal domain-containing protein</fullName>
    </recommendedName>
</protein>
<name>A0A7J7CYL5_TRIWF</name>
<dbReference type="OrthoDB" id="10252032at2759"/>
<feature type="compositionally biased region" description="Acidic residues" evidence="2">
    <location>
        <begin position="393"/>
        <end position="411"/>
    </location>
</feature>
<reference evidence="4 5" key="1">
    <citation type="journal article" date="2020" name="Nat. Commun.">
        <title>Genome of Tripterygium wilfordii and identification of cytochrome P450 involved in triptolide biosynthesis.</title>
        <authorList>
            <person name="Tu L."/>
            <person name="Su P."/>
            <person name="Zhang Z."/>
            <person name="Gao L."/>
            <person name="Wang J."/>
            <person name="Hu T."/>
            <person name="Zhou J."/>
            <person name="Zhang Y."/>
            <person name="Zhao Y."/>
            <person name="Liu Y."/>
            <person name="Song Y."/>
            <person name="Tong Y."/>
            <person name="Lu Y."/>
            <person name="Yang J."/>
            <person name="Xu C."/>
            <person name="Jia M."/>
            <person name="Peters R.J."/>
            <person name="Huang L."/>
            <person name="Gao W."/>
        </authorList>
    </citation>
    <scope>NUCLEOTIDE SEQUENCE [LARGE SCALE GENOMIC DNA]</scope>
    <source>
        <strain evidence="5">cv. XIE 37</strain>
        <tissue evidence="4">Leaf</tissue>
    </source>
</reference>
<feature type="domain" description="Kri1-like C-terminal" evidence="3">
    <location>
        <begin position="482"/>
        <end position="564"/>
    </location>
</feature>
<dbReference type="PANTHER" id="PTHR14490:SF5">
    <property type="entry name" value="PROTEIN KRI1 HOMOLOG"/>
    <property type="match status" value="1"/>
</dbReference>
<keyword evidence="5" id="KW-1185">Reference proteome</keyword>
<feature type="region of interest" description="Disordered" evidence="2">
    <location>
        <begin position="566"/>
        <end position="657"/>
    </location>
</feature>
<comment type="similarity">
    <text evidence="1">Belongs to the KRI1 family.</text>
</comment>
<feature type="region of interest" description="Disordered" evidence="2">
    <location>
        <begin position="99"/>
        <end position="121"/>
    </location>
</feature>
<dbReference type="GO" id="GO:0030686">
    <property type="term" value="C:90S preribosome"/>
    <property type="evidence" value="ECO:0007669"/>
    <property type="project" value="TreeGrafter"/>
</dbReference>
<feature type="region of interest" description="Disordered" evidence="2">
    <location>
        <begin position="378"/>
        <end position="425"/>
    </location>
</feature>
<proteinExistence type="inferred from homology"/>
<gene>
    <name evidence="4" type="ORF">HS088_TW12G00247</name>
</gene>
<evidence type="ECO:0000313" key="4">
    <source>
        <dbReference type="EMBL" id="KAF5739049.1"/>
    </source>
</evidence>
<comment type="caution">
    <text evidence="4">The sequence shown here is derived from an EMBL/GenBank/DDBJ whole genome shotgun (WGS) entry which is preliminary data.</text>
</comment>
<feature type="compositionally biased region" description="Acidic residues" evidence="2">
    <location>
        <begin position="442"/>
        <end position="466"/>
    </location>
</feature>